<evidence type="ECO:0000313" key="3">
    <source>
        <dbReference type="Proteomes" id="UP000771797"/>
    </source>
</evidence>
<evidence type="ECO:0008006" key="4">
    <source>
        <dbReference type="Google" id="ProtNLM"/>
    </source>
</evidence>
<feature type="transmembrane region" description="Helical" evidence="1">
    <location>
        <begin position="32"/>
        <end position="50"/>
    </location>
</feature>
<evidence type="ECO:0000313" key="2">
    <source>
        <dbReference type="EMBL" id="KAF0804911.1"/>
    </source>
</evidence>
<dbReference type="RefSeq" id="WP_159661021.1">
    <property type="nucleotide sequence ID" value="NZ_AQPF01000023.1"/>
</dbReference>
<proteinExistence type="predicted"/>
<name>A0ABQ6Y6D3_9GAMM</name>
<comment type="caution">
    <text evidence="2">The sequence shown here is derived from an EMBL/GenBank/DDBJ whole genome shotgun (WGS) entry which is preliminary data.</text>
</comment>
<keyword evidence="1" id="KW-0812">Transmembrane</keyword>
<feature type="transmembrane region" description="Helical" evidence="1">
    <location>
        <begin position="56"/>
        <end position="74"/>
    </location>
</feature>
<dbReference type="Proteomes" id="UP000771797">
    <property type="component" value="Unassembled WGS sequence"/>
</dbReference>
<sequence length="161" mass="18232">MDQEKAHEIEFRVRWGRRYNERYARIFRRLHGALYAIQLAGAFAGIAAFFKKSPDLASSAGLIIAVAIIMDIVLKPAEKAAIASSIRGNYLHLFRERKKLTPDEIESEISRLQEKGELADIECLRNLVHNEVLLEMGYGKKQFSDYRAKVSVLGKLAKIVA</sequence>
<keyword evidence="3" id="KW-1185">Reference proteome</keyword>
<organism evidence="2 3">
    <name type="scientific">Alcanivorax xiamenensis</name>
    <dbReference type="NCBI Taxonomy" id="1177156"/>
    <lineage>
        <taxon>Bacteria</taxon>
        <taxon>Pseudomonadati</taxon>
        <taxon>Pseudomonadota</taxon>
        <taxon>Gammaproteobacteria</taxon>
        <taxon>Oceanospirillales</taxon>
        <taxon>Alcanivoracaceae</taxon>
        <taxon>Alcanivorax</taxon>
    </lineage>
</organism>
<reference evidence="2 3" key="1">
    <citation type="submission" date="2012-09" db="EMBL/GenBank/DDBJ databases">
        <title>Genome Sequence of alkane-degrading Bacterium Alcanivorax sp. 6-D-6.</title>
        <authorList>
            <person name="Lai Q."/>
            <person name="Shao Z."/>
        </authorList>
    </citation>
    <scope>NUCLEOTIDE SEQUENCE [LARGE SCALE GENOMIC DNA]</scope>
    <source>
        <strain evidence="2 3">6-D-6</strain>
    </source>
</reference>
<dbReference type="EMBL" id="AQPF01000023">
    <property type="protein sequence ID" value="KAF0804911.1"/>
    <property type="molecule type" value="Genomic_DNA"/>
</dbReference>
<gene>
    <name evidence="2" type="ORF">A6D6_02675</name>
</gene>
<keyword evidence="1" id="KW-0472">Membrane</keyword>
<protein>
    <recommendedName>
        <fullName evidence="4">SMODS and SLOG-associating 2TM effector domain-containing protein</fullName>
    </recommendedName>
</protein>
<evidence type="ECO:0000256" key="1">
    <source>
        <dbReference type="SAM" id="Phobius"/>
    </source>
</evidence>
<keyword evidence="1" id="KW-1133">Transmembrane helix</keyword>
<accession>A0ABQ6Y6D3</accession>